<dbReference type="Proteomes" id="UP001174909">
    <property type="component" value="Unassembled WGS sequence"/>
</dbReference>
<accession>A0AA35SIB5</accession>
<protein>
    <submittedName>
        <fullName evidence="1">Uncharacterized protein</fullName>
    </submittedName>
</protein>
<dbReference type="EMBL" id="CASHTH010002427">
    <property type="protein sequence ID" value="CAI8029662.1"/>
    <property type="molecule type" value="Genomic_DNA"/>
</dbReference>
<organism evidence="1 2">
    <name type="scientific">Geodia barretti</name>
    <name type="common">Barrett's horny sponge</name>
    <dbReference type="NCBI Taxonomy" id="519541"/>
    <lineage>
        <taxon>Eukaryota</taxon>
        <taxon>Metazoa</taxon>
        <taxon>Porifera</taxon>
        <taxon>Demospongiae</taxon>
        <taxon>Heteroscleromorpha</taxon>
        <taxon>Tetractinellida</taxon>
        <taxon>Astrophorina</taxon>
        <taxon>Geodiidae</taxon>
        <taxon>Geodia</taxon>
    </lineage>
</organism>
<dbReference type="AlphaFoldDB" id="A0AA35SIB5"/>
<reference evidence="1" key="1">
    <citation type="submission" date="2023-03" db="EMBL/GenBank/DDBJ databases">
        <authorList>
            <person name="Steffen K."/>
            <person name="Cardenas P."/>
        </authorList>
    </citation>
    <scope>NUCLEOTIDE SEQUENCE</scope>
</reference>
<evidence type="ECO:0000313" key="2">
    <source>
        <dbReference type="Proteomes" id="UP001174909"/>
    </source>
</evidence>
<evidence type="ECO:0000313" key="1">
    <source>
        <dbReference type="EMBL" id="CAI8029662.1"/>
    </source>
</evidence>
<comment type="caution">
    <text evidence="1">The sequence shown here is derived from an EMBL/GenBank/DDBJ whole genome shotgun (WGS) entry which is preliminary data.</text>
</comment>
<proteinExistence type="predicted"/>
<name>A0AA35SIB5_GEOBA</name>
<sequence length="100" mass="10851">MASIASAKKGGAVHVISGPLDGNSSALDHPPSPPVEGRVIGQRMNLSVGQSSRTSVHEGILLKRCRLSWRERIVEVIRDSAEFSGEITVRILWNECIFGE</sequence>
<keyword evidence="2" id="KW-1185">Reference proteome</keyword>
<gene>
    <name evidence="1" type="ORF">GBAR_LOCUS16832</name>
</gene>